<keyword evidence="2" id="KW-0472">Membrane</keyword>
<gene>
    <name evidence="3" type="ORF">B0T21DRAFT_141039</name>
</gene>
<accession>A0AA40BS58</accession>
<organism evidence="3 4">
    <name type="scientific">Apiosordaria backusii</name>
    <dbReference type="NCBI Taxonomy" id="314023"/>
    <lineage>
        <taxon>Eukaryota</taxon>
        <taxon>Fungi</taxon>
        <taxon>Dikarya</taxon>
        <taxon>Ascomycota</taxon>
        <taxon>Pezizomycotina</taxon>
        <taxon>Sordariomycetes</taxon>
        <taxon>Sordariomycetidae</taxon>
        <taxon>Sordariales</taxon>
        <taxon>Lasiosphaeriaceae</taxon>
        <taxon>Apiosordaria</taxon>
    </lineage>
</organism>
<dbReference type="AlphaFoldDB" id="A0AA40BS58"/>
<protein>
    <submittedName>
        <fullName evidence="3">Uncharacterized protein</fullName>
    </submittedName>
</protein>
<evidence type="ECO:0000313" key="3">
    <source>
        <dbReference type="EMBL" id="KAK0739345.1"/>
    </source>
</evidence>
<keyword evidence="4" id="KW-1185">Reference proteome</keyword>
<evidence type="ECO:0000313" key="4">
    <source>
        <dbReference type="Proteomes" id="UP001172159"/>
    </source>
</evidence>
<reference evidence="3" key="1">
    <citation type="submission" date="2023-06" db="EMBL/GenBank/DDBJ databases">
        <title>Genome-scale phylogeny and comparative genomics of the fungal order Sordariales.</title>
        <authorList>
            <consortium name="Lawrence Berkeley National Laboratory"/>
            <person name="Hensen N."/>
            <person name="Bonometti L."/>
            <person name="Westerberg I."/>
            <person name="Brannstrom I.O."/>
            <person name="Guillou S."/>
            <person name="Cros-Aarteil S."/>
            <person name="Calhoun S."/>
            <person name="Haridas S."/>
            <person name="Kuo A."/>
            <person name="Mondo S."/>
            <person name="Pangilinan J."/>
            <person name="Riley R."/>
            <person name="Labutti K."/>
            <person name="Andreopoulos B."/>
            <person name="Lipzen A."/>
            <person name="Chen C."/>
            <person name="Yanf M."/>
            <person name="Daum C."/>
            <person name="Ng V."/>
            <person name="Clum A."/>
            <person name="Steindorff A."/>
            <person name="Ohm R."/>
            <person name="Martin F."/>
            <person name="Silar P."/>
            <person name="Natvig D."/>
            <person name="Lalanne C."/>
            <person name="Gautier V."/>
            <person name="Ament-Velasquez S.L."/>
            <person name="Kruys A."/>
            <person name="Hutchinson M.I."/>
            <person name="Powell A.J."/>
            <person name="Barry K."/>
            <person name="Miller A.N."/>
            <person name="Grigoriev I.V."/>
            <person name="Debuchy R."/>
            <person name="Gladieux P."/>
            <person name="Thoren M.H."/>
            <person name="Johannesson H."/>
        </authorList>
    </citation>
    <scope>NUCLEOTIDE SEQUENCE</scope>
    <source>
        <strain evidence="3">CBS 540.89</strain>
    </source>
</reference>
<dbReference type="Proteomes" id="UP001172159">
    <property type="component" value="Unassembled WGS sequence"/>
</dbReference>
<evidence type="ECO:0000256" key="1">
    <source>
        <dbReference type="SAM" id="MobiDB-lite"/>
    </source>
</evidence>
<dbReference type="EMBL" id="JAUKTV010000004">
    <property type="protein sequence ID" value="KAK0739345.1"/>
    <property type="molecule type" value="Genomic_DNA"/>
</dbReference>
<keyword evidence="2" id="KW-1133">Transmembrane helix</keyword>
<comment type="caution">
    <text evidence="3">The sequence shown here is derived from an EMBL/GenBank/DDBJ whole genome shotgun (WGS) entry which is preliminary data.</text>
</comment>
<feature type="transmembrane region" description="Helical" evidence="2">
    <location>
        <begin position="222"/>
        <end position="240"/>
    </location>
</feature>
<name>A0AA40BS58_9PEZI</name>
<proteinExistence type="predicted"/>
<sequence>MFHRVTDVEQLATVWQHYLLIEMRTLQYLGLEVWRQQHGIVFGQIIEGFLRAGADPHCWFLSFVRDGTRFIAGHNEDENTSDVAAWHTGIESYLTKENIIRHDLDVRYRFLQLQMGHDRKKSVRSRGWIAWYECRVLPFGPSDEWSLRAWIKTCDIPNKATLLELIDKRLFADDIDRFCTSLAIPGSWEVSEQGEESTPHSTGPESGEMASCMSAGDIGEHLISFVMGTLFTGLVFSFLFL</sequence>
<keyword evidence="2" id="KW-0812">Transmembrane</keyword>
<feature type="region of interest" description="Disordered" evidence="1">
    <location>
        <begin position="190"/>
        <end position="210"/>
    </location>
</feature>
<evidence type="ECO:0000256" key="2">
    <source>
        <dbReference type="SAM" id="Phobius"/>
    </source>
</evidence>